<feature type="region of interest" description="Disordered" evidence="1">
    <location>
        <begin position="119"/>
        <end position="160"/>
    </location>
</feature>
<evidence type="ECO:0000313" key="3">
    <source>
        <dbReference type="EMBL" id="KAJ8387362.1"/>
    </source>
</evidence>
<comment type="caution">
    <text evidence="3">The sequence shown here is derived from an EMBL/GenBank/DDBJ whole genome shotgun (WGS) entry which is preliminary data.</text>
</comment>
<sequence>MSGNWTDSEIRELLSIRADHEINRQLCGTVRDAVVYDKITNILRERGVTRQKAQIISKLKSLRKKFLQMNDHHGNSGSGRLSWPYYDMCQSMWGNNHSANPVALLSSLEPVSAKNANGEVNGAVASDSGDVQEDEAESATETRPESHQPPKKKAAKNLPRLQQMSEDMQKLFAEMDRDFHHRESVRIQEQREYEDRLRKEAKEEIREERAWQMAMWKEMQESQNNLFREFLSRLPLPSPPPPPEQ</sequence>
<dbReference type="Pfam" id="PF13837">
    <property type="entry name" value="Myb_DNA-bind_4"/>
    <property type="match status" value="1"/>
</dbReference>
<evidence type="ECO:0000259" key="2">
    <source>
        <dbReference type="Pfam" id="PF13837"/>
    </source>
</evidence>
<accession>A0AAD7RNH6</accession>
<dbReference type="InterPro" id="IPR044822">
    <property type="entry name" value="Myb_DNA-bind_4"/>
</dbReference>
<dbReference type="EMBL" id="JAINUG010000212">
    <property type="protein sequence ID" value="KAJ8387362.1"/>
    <property type="molecule type" value="Genomic_DNA"/>
</dbReference>
<protein>
    <recommendedName>
        <fullName evidence="2">Myb/SANT-like DNA-binding domain-containing protein</fullName>
    </recommendedName>
</protein>
<name>A0AAD7RNH6_9TELE</name>
<dbReference type="AlphaFoldDB" id="A0AAD7RNH6"/>
<proteinExistence type="predicted"/>
<feature type="domain" description="Myb/SANT-like DNA-binding" evidence="2">
    <location>
        <begin position="4"/>
        <end position="91"/>
    </location>
</feature>
<keyword evidence="4" id="KW-1185">Reference proteome</keyword>
<evidence type="ECO:0000256" key="1">
    <source>
        <dbReference type="SAM" id="MobiDB-lite"/>
    </source>
</evidence>
<dbReference type="PANTHER" id="PTHR47595">
    <property type="entry name" value="HEAT SHOCK 70 KDA PROTEIN 14"/>
    <property type="match status" value="1"/>
</dbReference>
<dbReference type="Proteomes" id="UP001221898">
    <property type="component" value="Unassembled WGS sequence"/>
</dbReference>
<dbReference type="PANTHER" id="PTHR47595:SF1">
    <property type="entry name" value="MYB_SANT-LIKE DNA-BINDING DOMAIN-CONTAINING PROTEIN"/>
    <property type="match status" value="1"/>
</dbReference>
<gene>
    <name evidence="3" type="ORF">AAFF_G00157390</name>
</gene>
<reference evidence="3" key="1">
    <citation type="journal article" date="2023" name="Science">
        <title>Genome structures resolve the early diversification of teleost fishes.</title>
        <authorList>
            <person name="Parey E."/>
            <person name="Louis A."/>
            <person name="Montfort J."/>
            <person name="Bouchez O."/>
            <person name="Roques C."/>
            <person name="Iampietro C."/>
            <person name="Lluch J."/>
            <person name="Castinel A."/>
            <person name="Donnadieu C."/>
            <person name="Desvignes T."/>
            <person name="Floi Bucao C."/>
            <person name="Jouanno E."/>
            <person name="Wen M."/>
            <person name="Mejri S."/>
            <person name="Dirks R."/>
            <person name="Jansen H."/>
            <person name="Henkel C."/>
            <person name="Chen W.J."/>
            <person name="Zahm M."/>
            <person name="Cabau C."/>
            <person name="Klopp C."/>
            <person name="Thompson A.W."/>
            <person name="Robinson-Rechavi M."/>
            <person name="Braasch I."/>
            <person name="Lecointre G."/>
            <person name="Bobe J."/>
            <person name="Postlethwait J.H."/>
            <person name="Berthelot C."/>
            <person name="Roest Crollius H."/>
            <person name="Guiguen Y."/>
        </authorList>
    </citation>
    <scope>NUCLEOTIDE SEQUENCE</scope>
    <source>
        <strain evidence="3">NC1722</strain>
    </source>
</reference>
<evidence type="ECO:0000313" key="4">
    <source>
        <dbReference type="Proteomes" id="UP001221898"/>
    </source>
</evidence>
<dbReference type="Gene3D" id="1.10.10.60">
    <property type="entry name" value="Homeodomain-like"/>
    <property type="match status" value="1"/>
</dbReference>
<organism evidence="3 4">
    <name type="scientific">Aldrovandia affinis</name>
    <dbReference type="NCBI Taxonomy" id="143900"/>
    <lineage>
        <taxon>Eukaryota</taxon>
        <taxon>Metazoa</taxon>
        <taxon>Chordata</taxon>
        <taxon>Craniata</taxon>
        <taxon>Vertebrata</taxon>
        <taxon>Euteleostomi</taxon>
        <taxon>Actinopterygii</taxon>
        <taxon>Neopterygii</taxon>
        <taxon>Teleostei</taxon>
        <taxon>Notacanthiformes</taxon>
        <taxon>Halosauridae</taxon>
        <taxon>Aldrovandia</taxon>
    </lineage>
</organism>